<keyword evidence="4 14" id="KW-0812">Transmembrane</keyword>
<feature type="domain" description="Protein kinase" evidence="15">
    <location>
        <begin position="951"/>
        <end position="1235"/>
    </location>
</feature>
<dbReference type="GO" id="GO:0004674">
    <property type="term" value="F:protein serine/threonine kinase activity"/>
    <property type="evidence" value="ECO:0007669"/>
    <property type="project" value="UniProtKB-KW"/>
</dbReference>
<evidence type="ECO:0000256" key="10">
    <source>
        <dbReference type="ARBA" id="ARBA00023136"/>
    </source>
</evidence>
<dbReference type="PANTHER" id="PTHR27005">
    <property type="entry name" value="WALL-ASSOCIATED RECEPTOR KINASE-LIKE 21"/>
    <property type="match status" value="1"/>
</dbReference>
<evidence type="ECO:0000256" key="14">
    <source>
        <dbReference type="SAM" id="Phobius"/>
    </source>
</evidence>
<dbReference type="Pfam" id="PF00069">
    <property type="entry name" value="Pkinase"/>
    <property type="match status" value="1"/>
</dbReference>
<feature type="domain" description="LysM" evidence="16">
    <location>
        <begin position="795"/>
        <end position="839"/>
    </location>
</feature>
<dbReference type="InterPro" id="IPR045274">
    <property type="entry name" value="WAK-like"/>
</dbReference>
<name>A0A5N5H549_9ROSA</name>
<evidence type="ECO:0000256" key="1">
    <source>
        <dbReference type="ARBA" id="ARBA00004479"/>
    </source>
</evidence>
<dbReference type="Gene3D" id="3.30.200.20">
    <property type="entry name" value="Phosphorylase Kinase, domain 1"/>
    <property type="match status" value="2"/>
</dbReference>
<evidence type="ECO:0000256" key="6">
    <source>
        <dbReference type="ARBA" id="ARBA00022741"/>
    </source>
</evidence>
<keyword evidence="7 17" id="KW-0418">Kinase</keyword>
<dbReference type="GO" id="GO:0007166">
    <property type="term" value="P:cell surface receptor signaling pathway"/>
    <property type="evidence" value="ECO:0007669"/>
    <property type="project" value="InterPro"/>
</dbReference>
<dbReference type="Pfam" id="PF23472">
    <property type="entry name" value="LysM2_CERK1_LYK3_4_5"/>
    <property type="match status" value="1"/>
</dbReference>
<dbReference type="AlphaFoldDB" id="A0A5N5H549"/>
<dbReference type="InterPro" id="IPR056562">
    <property type="entry name" value="LysM2_CERK1_LYK3_4_5"/>
</dbReference>
<dbReference type="InterPro" id="IPR056563">
    <property type="entry name" value="LysM3_LYK4_5"/>
</dbReference>
<evidence type="ECO:0000256" key="8">
    <source>
        <dbReference type="ARBA" id="ARBA00022840"/>
    </source>
</evidence>
<evidence type="ECO:0000256" key="5">
    <source>
        <dbReference type="ARBA" id="ARBA00022729"/>
    </source>
</evidence>
<evidence type="ECO:0000256" key="11">
    <source>
        <dbReference type="ARBA" id="ARBA00047558"/>
    </source>
</evidence>
<evidence type="ECO:0000256" key="2">
    <source>
        <dbReference type="ARBA" id="ARBA00022527"/>
    </source>
</evidence>
<evidence type="ECO:0000256" key="3">
    <source>
        <dbReference type="ARBA" id="ARBA00022679"/>
    </source>
</evidence>
<dbReference type="OrthoDB" id="1163322at2759"/>
<dbReference type="Pfam" id="PF23473">
    <property type="entry name" value="LysM3_LYK4_5"/>
    <property type="match status" value="1"/>
</dbReference>
<dbReference type="SMART" id="SM00257">
    <property type="entry name" value="LysM"/>
    <property type="match status" value="3"/>
</dbReference>
<dbReference type="PANTHER" id="PTHR27005:SF537">
    <property type="entry name" value="LYSM TYPE RECEPTOR KINASE"/>
    <property type="match status" value="1"/>
</dbReference>
<dbReference type="InterPro" id="IPR036779">
    <property type="entry name" value="LysM_dom_sf"/>
</dbReference>
<keyword evidence="17" id="KW-0675">Receptor</keyword>
<evidence type="ECO:0000313" key="18">
    <source>
        <dbReference type="Proteomes" id="UP000327157"/>
    </source>
</evidence>
<evidence type="ECO:0000259" key="16">
    <source>
        <dbReference type="PROSITE" id="PS51782"/>
    </source>
</evidence>
<dbReference type="Pfam" id="PF23446">
    <property type="entry name" value="LysM1_NFP_LYK"/>
    <property type="match status" value="1"/>
</dbReference>
<dbReference type="PROSITE" id="PS50011">
    <property type="entry name" value="PROTEIN_KINASE_DOM"/>
    <property type="match status" value="2"/>
</dbReference>
<evidence type="ECO:0000256" key="7">
    <source>
        <dbReference type="ARBA" id="ARBA00022777"/>
    </source>
</evidence>
<accession>A0A5N5H549</accession>
<feature type="domain" description="Protein kinase" evidence="15">
    <location>
        <begin position="97"/>
        <end position="370"/>
    </location>
</feature>
<dbReference type="SMART" id="SM00220">
    <property type="entry name" value="S_TKc"/>
    <property type="match status" value="2"/>
</dbReference>
<keyword evidence="5" id="KW-0732">Signal</keyword>
<keyword evidence="10 14" id="KW-0472">Membrane</keyword>
<reference evidence="17 18" key="3">
    <citation type="submission" date="2019-11" db="EMBL/GenBank/DDBJ databases">
        <title>A de novo genome assembly of a pear dwarfing rootstock.</title>
        <authorList>
            <person name="Wang F."/>
            <person name="Wang J."/>
            <person name="Li S."/>
            <person name="Zhang Y."/>
            <person name="Fang M."/>
            <person name="Ma L."/>
            <person name="Zhao Y."/>
            <person name="Jiang S."/>
        </authorList>
    </citation>
    <scope>NUCLEOTIDE SEQUENCE [LARGE SCALE GENOMIC DNA]</scope>
    <source>
        <strain evidence="17">S2</strain>
        <tissue evidence="17">Leaf</tissue>
    </source>
</reference>
<dbReference type="FunFam" id="3.30.200.20:FF:000043">
    <property type="entry name" value="Wall-associated receptor kinase 2"/>
    <property type="match status" value="1"/>
</dbReference>
<keyword evidence="2" id="KW-0723">Serine/threonine-protein kinase</keyword>
<dbReference type="GO" id="GO:0005524">
    <property type="term" value="F:ATP binding"/>
    <property type="evidence" value="ECO:0007669"/>
    <property type="project" value="UniProtKB-UniRule"/>
</dbReference>
<dbReference type="PROSITE" id="PS00107">
    <property type="entry name" value="PROTEIN_KINASE_ATP"/>
    <property type="match status" value="1"/>
</dbReference>
<dbReference type="InterPro" id="IPR000719">
    <property type="entry name" value="Prot_kinase_dom"/>
</dbReference>
<dbReference type="SUPFAM" id="SSF56112">
    <property type="entry name" value="Protein kinase-like (PK-like)"/>
    <property type="match status" value="3"/>
</dbReference>
<dbReference type="GO" id="GO:0005886">
    <property type="term" value="C:plasma membrane"/>
    <property type="evidence" value="ECO:0007669"/>
    <property type="project" value="TreeGrafter"/>
</dbReference>
<dbReference type="EMBL" id="SMOL01000231">
    <property type="protein sequence ID" value="KAB2621311.1"/>
    <property type="molecule type" value="Genomic_DNA"/>
</dbReference>
<dbReference type="Pfam" id="PF07714">
    <property type="entry name" value="PK_Tyr_Ser-Thr"/>
    <property type="match status" value="2"/>
</dbReference>
<keyword evidence="6 13" id="KW-0547">Nucleotide-binding</keyword>
<evidence type="ECO:0000256" key="13">
    <source>
        <dbReference type="PROSITE-ProRule" id="PRU10141"/>
    </source>
</evidence>
<dbReference type="InterPro" id="IPR018392">
    <property type="entry name" value="LysM"/>
</dbReference>
<evidence type="ECO:0000256" key="12">
    <source>
        <dbReference type="ARBA" id="ARBA00047951"/>
    </source>
</evidence>
<dbReference type="InterPro" id="IPR011009">
    <property type="entry name" value="Kinase-like_dom_sf"/>
</dbReference>
<protein>
    <submittedName>
        <fullName evidence="17">Wall-associated receptor kinase-like 16</fullName>
    </submittedName>
</protein>
<dbReference type="InterPro" id="IPR056561">
    <property type="entry name" value="NFP_LYK_LysM1"/>
</dbReference>
<dbReference type="FunFam" id="1.10.510.10:FF:000084">
    <property type="entry name" value="Wall-associated receptor kinase 2"/>
    <property type="match status" value="1"/>
</dbReference>
<evidence type="ECO:0000259" key="15">
    <source>
        <dbReference type="PROSITE" id="PS50011"/>
    </source>
</evidence>
<feature type="binding site" evidence="13">
    <location>
        <position position="979"/>
    </location>
    <ligand>
        <name>ATP</name>
        <dbReference type="ChEBI" id="CHEBI:30616"/>
    </ligand>
</feature>
<dbReference type="InterPro" id="IPR008271">
    <property type="entry name" value="Ser/Thr_kinase_AS"/>
</dbReference>
<gene>
    <name evidence="17" type="ORF">D8674_023493</name>
</gene>
<proteinExistence type="predicted"/>
<sequence length="1255" mass="139778">MGFSSCTAQSVMSRFFNNLWKKCAPYSSDHRRKPTDTDRDEAKWAFPEELCRRFSLAEIIAVTQNFNARLRIGSARNLSFEVNGRIEKFLVFDHLEFPKTEDGINVSAAGVYKGYTNLNGVTSMVAIKRIPGTQSDIQQGREFKAEVQLLCQLRHPNLISLIGFCQEKGECAIVYNYMSNGPLSYFLFNPHNNNKDPLSWSQRLNICIGVARAIHYLHTGVKHAVIHRDINCDNILLDQSLEAKLSNFRLSKMGPPTLSNALIRLNSVSGVAGTCGYIDPEYDLSGQLTEKSDVFSFGMVLFEVLSAKYSREIPQLYIAHPADILDSFLMGKVAPDSLIKFLDIFQRCVRPTGSQRPTMGEVEVELECALELQESADAEKELRTPSTSLGCPADDYACHYQGISLSEINDVFCFLCNRPRTPRHPVVSSTGSADLDSISTDLSVLSDDDGSSEFEYSGRIVGTFGYIDPEYIHLEQFTEKSDVYSFGMVLLEVLTAKWAKEFHTYTGRPDTLCDIMDPSLRGKIAPDCLQKFMDIVYRCVSPTGAERPSVGEVQVELECALELQDSADAQKDASLGLAGSSQLRMSALCLNNSIDFSVFRQGNNNVDLFMHKHLILSVEPFCSWGEGLLKRVRAQQEYLNNTQFNCSSNPAISKGYLCDGSVKSCQSFVTFRSRPPHDTAISIASLLASEASEIASVNKVSASDKIPSNRLVVVPVSCSCSGNIFQHFSPYTVTEGDTYYWTALGTFQGLTTCQSLIGQNYYDPEKIPVGAVLTVPVRCACPSENQTAEGITSLLTYIVAMNDTVTTIGEMFGVNSQSILEANLLSRDSIIDPNTTVLVPLKSKKCPTSDGNFVADGSILENVDCIRNGKKFPAKLVTLLGIGIGFAFICVFLLCYYLYQCLKRRRTKTRKEKFFKQNGGFLLREKFSSYGISSNAKLFTAEELERATDNYNESRFLGEGGYGTVYKGMLPDGTIVAVKRSRAIDENQIEQFINEVVILTQINHRNIVKLLGCCLETEVPLLVYEYISNGTLTHHIRQKKDSTESPLSWDYRLRIACEVAGAIAYMHSAASIPIYHRDIKSSNILLDHNYSAKVSDFGTSKSVPLDKTHLTTQVQGTFGYMDPEYFQSCKFTDRSDTYSFGVTLVEILTGHTPYSFAKDEGENLVASFISLTREDELVQILDPQVARDADVEQIRTIAELAKRCLRLNGAKRPSMKEVSTELEGLRNAQRCHETFQEDPIEQNIDFPMEIESASL</sequence>
<keyword evidence="3" id="KW-0808">Transferase</keyword>
<evidence type="ECO:0000256" key="9">
    <source>
        <dbReference type="ARBA" id="ARBA00022989"/>
    </source>
</evidence>
<comment type="catalytic activity">
    <reaction evidence="12">
        <text>L-threonyl-[protein] + ATP = O-phospho-L-threonyl-[protein] + ADP + H(+)</text>
        <dbReference type="Rhea" id="RHEA:46608"/>
        <dbReference type="Rhea" id="RHEA-COMP:11060"/>
        <dbReference type="Rhea" id="RHEA-COMP:11605"/>
        <dbReference type="ChEBI" id="CHEBI:15378"/>
        <dbReference type="ChEBI" id="CHEBI:30013"/>
        <dbReference type="ChEBI" id="CHEBI:30616"/>
        <dbReference type="ChEBI" id="CHEBI:61977"/>
        <dbReference type="ChEBI" id="CHEBI:456216"/>
    </reaction>
</comment>
<dbReference type="Gene3D" id="1.10.510.10">
    <property type="entry name" value="Transferase(Phosphotransferase) domain 1"/>
    <property type="match status" value="3"/>
</dbReference>
<dbReference type="CDD" id="cd14066">
    <property type="entry name" value="STKc_IRAK"/>
    <property type="match status" value="1"/>
</dbReference>
<dbReference type="Proteomes" id="UP000327157">
    <property type="component" value="Chromosome 4"/>
</dbReference>
<keyword evidence="8 13" id="KW-0067">ATP-binding</keyword>
<reference evidence="17 18" key="1">
    <citation type="submission" date="2019-09" db="EMBL/GenBank/DDBJ databases">
        <authorList>
            <person name="Ou C."/>
        </authorList>
    </citation>
    <scope>NUCLEOTIDE SEQUENCE [LARGE SCALE GENOMIC DNA]</scope>
    <source>
        <strain evidence="17">S2</strain>
        <tissue evidence="17">Leaf</tissue>
    </source>
</reference>
<organism evidence="17 18">
    <name type="scientific">Pyrus ussuriensis x Pyrus communis</name>
    <dbReference type="NCBI Taxonomy" id="2448454"/>
    <lineage>
        <taxon>Eukaryota</taxon>
        <taxon>Viridiplantae</taxon>
        <taxon>Streptophyta</taxon>
        <taxon>Embryophyta</taxon>
        <taxon>Tracheophyta</taxon>
        <taxon>Spermatophyta</taxon>
        <taxon>Magnoliopsida</taxon>
        <taxon>eudicotyledons</taxon>
        <taxon>Gunneridae</taxon>
        <taxon>Pentapetalae</taxon>
        <taxon>rosids</taxon>
        <taxon>fabids</taxon>
        <taxon>Rosales</taxon>
        <taxon>Rosaceae</taxon>
        <taxon>Amygdaloideae</taxon>
        <taxon>Maleae</taxon>
        <taxon>Pyrus</taxon>
    </lineage>
</organism>
<keyword evidence="18" id="KW-1185">Reference proteome</keyword>
<comment type="catalytic activity">
    <reaction evidence="11">
        <text>L-seryl-[protein] + ATP = O-phospho-L-seryl-[protein] + ADP + H(+)</text>
        <dbReference type="Rhea" id="RHEA:17989"/>
        <dbReference type="Rhea" id="RHEA-COMP:9863"/>
        <dbReference type="Rhea" id="RHEA-COMP:11604"/>
        <dbReference type="ChEBI" id="CHEBI:15378"/>
        <dbReference type="ChEBI" id="CHEBI:29999"/>
        <dbReference type="ChEBI" id="CHEBI:30616"/>
        <dbReference type="ChEBI" id="CHEBI:83421"/>
        <dbReference type="ChEBI" id="CHEBI:456216"/>
    </reaction>
</comment>
<dbReference type="PROSITE" id="PS00108">
    <property type="entry name" value="PROTEIN_KINASE_ST"/>
    <property type="match status" value="1"/>
</dbReference>
<reference evidence="18" key="2">
    <citation type="submission" date="2019-10" db="EMBL/GenBank/DDBJ databases">
        <title>A de novo genome assembly of a pear dwarfing rootstock.</title>
        <authorList>
            <person name="Wang F."/>
            <person name="Wang J."/>
            <person name="Li S."/>
            <person name="Zhang Y."/>
            <person name="Fang M."/>
            <person name="Ma L."/>
            <person name="Zhao Y."/>
            <person name="Jiang S."/>
        </authorList>
    </citation>
    <scope>NUCLEOTIDE SEQUENCE [LARGE SCALE GENOMIC DNA]</scope>
</reference>
<dbReference type="InterPro" id="IPR017441">
    <property type="entry name" value="Protein_kinase_ATP_BS"/>
</dbReference>
<keyword evidence="9 14" id="KW-1133">Transmembrane helix</keyword>
<dbReference type="PROSITE" id="PS51782">
    <property type="entry name" value="LYSM"/>
    <property type="match status" value="1"/>
</dbReference>
<dbReference type="Gene3D" id="3.10.350.10">
    <property type="entry name" value="LysM domain"/>
    <property type="match status" value="1"/>
</dbReference>
<comment type="caution">
    <text evidence="17">The sequence shown here is derived from an EMBL/GenBank/DDBJ whole genome shotgun (WGS) entry which is preliminary data.</text>
</comment>
<comment type="subcellular location">
    <subcellularLocation>
        <location evidence="1">Membrane</location>
        <topology evidence="1">Single-pass type I membrane protein</topology>
    </subcellularLocation>
</comment>
<dbReference type="InterPro" id="IPR001245">
    <property type="entry name" value="Ser-Thr/Tyr_kinase_cat_dom"/>
</dbReference>
<evidence type="ECO:0000313" key="17">
    <source>
        <dbReference type="EMBL" id="KAB2621311.1"/>
    </source>
</evidence>
<evidence type="ECO:0000256" key="4">
    <source>
        <dbReference type="ARBA" id="ARBA00022692"/>
    </source>
</evidence>
<feature type="transmembrane region" description="Helical" evidence="14">
    <location>
        <begin position="876"/>
        <end position="899"/>
    </location>
</feature>